<dbReference type="InterPro" id="IPR001633">
    <property type="entry name" value="EAL_dom"/>
</dbReference>
<dbReference type="PROSITE" id="PS50112">
    <property type="entry name" value="PAS"/>
    <property type="match status" value="1"/>
</dbReference>
<evidence type="ECO:0000256" key="9">
    <source>
        <dbReference type="ARBA" id="ARBA00051114"/>
    </source>
</evidence>
<reference evidence="15 16" key="1">
    <citation type="submission" date="2018-12" db="EMBL/GenBank/DDBJ databases">
        <title>three novel Halomonas strain isolated from plants.</title>
        <authorList>
            <person name="Sun C."/>
        </authorList>
    </citation>
    <scope>NUCLEOTIDE SEQUENCE [LARGE SCALE GENOMIC DNA]</scope>
    <source>
        <strain evidence="15 16">RC</strain>
    </source>
</reference>
<dbReference type="SMART" id="SM00267">
    <property type="entry name" value="GGDEF"/>
    <property type="match status" value="1"/>
</dbReference>
<protein>
    <recommendedName>
        <fullName evidence="3">cyclic-guanylate-specific phosphodiesterase</fullName>
        <ecNumber evidence="3">3.1.4.52</ecNumber>
    </recommendedName>
</protein>
<dbReference type="InterPro" id="IPR000014">
    <property type="entry name" value="PAS"/>
</dbReference>
<dbReference type="GO" id="GO:0005886">
    <property type="term" value="C:plasma membrane"/>
    <property type="evidence" value="ECO:0007669"/>
    <property type="project" value="UniProtKB-SubCell"/>
</dbReference>
<dbReference type="NCBIfam" id="TIGR00229">
    <property type="entry name" value="sensory_box"/>
    <property type="match status" value="2"/>
</dbReference>
<dbReference type="InterPro" id="IPR029787">
    <property type="entry name" value="Nucleotide_cyclase"/>
</dbReference>
<dbReference type="PROSITE" id="PS50113">
    <property type="entry name" value="PAC"/>
    <property type="match status" value="2"/>
</dbReference>
<dbReference type="EC" id="3.1.4.52" evidence="3"/>
<dbReference type="Proteomes" id="UP000286912">
    <property type="component" value="Unassembled WGS sequence"/>
</dbReference>
<dbReference type="InterPro" id="IPR001610">
    <property type="entry name" value="PAC"/>
</dbReference>
<dbReference type="GO" id="GO:0071111">
    <property type="term" value="F:cyclic-guanylate-specific phosphodiesterase activity"/>
    <property type="evidence" value="ECO:0007669"/>
    <property type="project" value="UniProtKB-EC"/>
</dbReference>
<dbReference type="GO" id="GO:0071732">
    <property type="term" value="P:cellular response to nitric oxide"/>
    <property type="evidence" value="ECO:0007669"/>
    <property type="project" value="UniProtKB-ARBA"/>
</dbReference>
<feature type="domain" description="PAS" evidence="11">
    <location>
        <begin position="490"/>
        <end position="519"/>
    </location>
</feature>
<evidence type="ECO:0000256" key="6">
    <source>
        <dbReference type="ARBA" id="ARBA00022692"/>
    </source>
</evidence>
<dbReference type="PROSITE" id="PS50887">
    <property type="entry name" value="GGDEF"/>
    <property type="match status" value="1"/>
</dbReference>
<evidence type="ECO:0000256" key="4">
    <source>
        <dbReference type="ARBA" id="ARBA00022475"/>
    </source>
</evidence>
<dbReference type="PANTHER" id="PTHR44757:SF2">
    <property type="entry name" value="BIOFILM ARCHITECTURE MAINTENANCE PROTEIN MBAA"/>
    <property type="match status" value="1"/>
</dbReference>
<evidence type="ECO:0000259" key="12">
    <source>
        <dbReference type="PROSITE" id="PS50113"/>
    </source>
</evidence>
<keyword evidence="8 10" id="KW-0472">Membrane</keyword>
<evidence type="ECO:0000256" key="10">
    <source>
        <dbReference type="SAM" id="Phobius"/>
    </source>
</evidence>
<proteinExistence type="predicted"/>
<feature type="domain" description="GGDEF" evidence="14">
    <location>
        <begin position="632"/>
        <end position="770"/>
    </location>
</feature>
<evidence type="ECO:0000256" key="8">
    <source>
        <dbReference type="ARBA" id="ARBA00023136"/>
    </source>
</evidence>
<evidence type="ECO:0000256" key="1">
    <source>
        <dbReference type="ARBA" id="ARBA00001946"/>
    </source>
</evidence>
<dbReference type="Gene3D" id="3.20.20.450">
    <property type="entry name" value="EAL domain"/>
    <property type="match status" value="1"/>
</dbReference>
<comment type="caution">
    <text evidence="15">The sequence shown here is derived from an EMBL/GenBank/DDBJ whole genome shotgun (WGS) entry which is preliminary data.</text>
</comment>
<dbReference type="SUPFAM" id="SSF55785">
    <property type="entry name" value="PYP-like sensor domain (PAS domain)"/>
    <property type="match status" value="2"/>
</dbReference>
<comment type="cofactor">
    <cofactor evidence="1">
        <name>Mg(2+)</name>
        <dbReference type="ChEBI" id="CHEBI:18420"/>
    </cofactor>
</comment>
<feature type="transmembrane region" description="Helical" evidence="10">
    <location>
        <begin position="307"/>
        <end position="325"/>
    </location>
</feature>
<evidence type="ECO:0000259" key="13">
    <source>
        <dbReference type="PROSITE" id="PS50883"/>
    </source>
</evidence>
<dbReference type="Gene3D" id="3.30.450.20">
    <property type="entry name" value="PAS domain"/>
    <property type="match status" value="4"/>
</dbReference>
<evidence type="ECO:0000259" key="11">
    <source>
        <dbReference type="PROSITE" id="PS50112"/>
    </source>
</evidence>
<keyword evidence="16" id="KW-1185">Reference proteome</keyword>
<dbReference type="Pfam" id="PF08448">
    <property type="entry name" value="PAS_4"/>
    <property type="match status" value="1"/>
</dbReference>
<dbReference type="PANTHER" id="PTHR44757">
    <property type="entry name" value="DIGUANYLATE CYCLASE DGCP"/>
    <property type="match status" value="1"/>
</dbReference>
<dbReference type="Pfam" id="PF13426">
    <property type="entry name" value="PAS_9"/>
    <property type="match status" value="1"/>
</dbReference>
<dbReference type="InterPro" id="IPR043128">
    <property type="entry name" value="Rev_trsase/Diguanyl_cyclase"/>
</dbReference>
<dbReference type="CDD" id="cd00130">
    <property type="entry name" value="PAS"/>
    <property type="match status" value="2"/>
</dbReference>
<evidence type="ECO:0000256" key="5">
    <source>
        <dbReference type="ARBA" id="ARBA00022636"/>
    </source>
</evidence>
<dbReference type="InterPro" id="IPR000700">
    <property type="entry name" value="PAS-assoc_C"/>
</dbReference>
<feature type="domain" description="PAC" evidence="12">
    <location>
        <begin position="548"/>
        <end position="600"/>
    </location>
</feature>
<dbReference type="SMART" id="SM00052">
    <property type="entry name" value="EAL"/>
    <property type="match status" value="1"/>
</dbReference>
<dbReference type="InterPro" id="IPR033479">
    <property type="entry name" value="dCache_1"/>
</dbReference>
<dbReference type="FunFam" id="3.30.70.270:FF:000001">
    <property type="entry name" value="Diguanylate cyclase domain protein"/>
    <property type="match status" value="1"/>
</dbReference>
<evidence type="ECO:0000256" key="2">
    <source>
        <dbReference type="ARBA" id="ARBA00004651"/>
    </source>
</evidence>
<dbReference type="CDD" id="cd01949">
    <property type="entry name" value="GGDEF"/>
    <property type="match status" value="1"/>
</dbReference>
<dbReference type="InterPro" id="IPR000160">
    <property type="entry name" value="GGDEF_dom"/>
</dbReference>
<dbReference type="SUPFAM" id="SSF141868">
    <property type="entry name" value="EAL domain-like"/>
    <property type="match status" value="1"/>
</dbReference>
<keyword evidence="4" id="KW-1003">Cell membrane</keyword>
<dbReference type="FunFam" id="3.20.20.450:FF:000001">
    <property type="entry name" value="Cyclic di-GMP phosphodiesterase yahA"/>
    <property type="match status" value="1"/>
</dbReference>
<dbReference type="EMBL" id="RZHD01000004">
    <property type="protein sequence ID" value="RUR47540.1"/>
    <property type="molecule type" value="Genomic_DNA"/>
</dbReference>
<sequence length="1034" mass="116679">MPAANVLVKYNKDKENDRRVYASFRRQQRNVYFLYIIASLMLCSLFGWFLHEQYHQEMSSAKSHSAARANTIGEWTKSVFSQSSQALLSISELIDIQGMPDDEAAISMAVELENRHHYAPLIQEIGLLDSQGRVLASSGSNRYRGRDLSNTAFFTALSSNQQQEIVTPLYWSSEDQAYYLHHALRLNDQQGNFIGVALARVAPQIFVDTISQMQFQSGESIALIDPTLRLIARTPQLDERTQTGTQLGGPITQGILNNGQSSWSNVRGLSLDHHERLFWLQRVDNYPIWVVAGMEMEQLLAEWRQRAAILLGMLIVIVLLGGWGVRHYVNRLKLELLLQQRLDEREQARAQAQAGEAYLQALIHSIQDLIFVFNTQNQITYMHVLHKEMTQEGEDSLVGKHYAEVFPGALVKRFDDVFEQVRWYRQVVTIEYPLKVRRGELFFQAVVSPLENTDGNFSGTLLVARDITEAKQSEVELSIAAAAFQAHLGIIITDAHGLILKANPMFTLITGYTQAEVIGHDPHIFSSEHQGTDFYRRVWRSVKKHGRWEGEVWNQRKNGEAFPGWVAVSSITNADNQLTHYVATVIDISERKSAEQEIHQLAFYDSVTGLANRRLFMDRLEVALKEVIRYRSYGALLFIDIDHFKQINDVYGHPIGDRLLKGVANQLTQQLRESDTLACLGGDEFAVLVPSLNADPVKAAQLAERIAHKLMAVIRRTSALINHSINISASIGITLLSDSNIDQEGYLQQADMALSQAKVKGRDTLCFFDPAIQAALLTSIHLERELRQALALKQWQLYYQPQVDVDGKVTGVEALLRWQHPERGLVSPGEFIPLLESTGLISEVGEWVLEKACYQLTRWEQSPEFCHLTVSVNLSPLQFQDADFVARIKAIFERTQAPLQRLKLEVTESLFVEARDNARDKMLKLKALGVRFSLDDFGTGYSSLMYLTQLPLDQLKIDQSFVQRVLTSSANAAIVESTIVLAESLGLDVIAEGVETQAQKAWLLEHGCRAYQGDLSGRPVPVDELEEQLTATQH</sequence>
<evidence type="ECO:0000259" key="14">
    <source>
        <dbReference type="PROSITE" id="PS50887"/>
    </source>
</evidence>
<dbReference type="SUPFAM" id="SSF55073">
    <property type="entry name" value="Nucleotide cyclase"/>
    <property type="match status" value="1"/>
</dbReference>
<dbReference type="InterPro" id="IPR052155">
    <property type="entry name" value="Biofilm_reg_signaling"/>
</dbReference>
<dbReference type="CDD" id="cd01948">
    <property type="entry name" value="EAL"/>
    <property type="match status" value="1"/>
</dbReference>
<dbReference type="InterPro" id="IPR035965">
    <property type="entry name" value="PAS-like_dom_sf"/>
</dbReference>
<dbReference type="NCBIfam" id="TIGR00254">
    <property type="entry name" value="GGDEF"/>
    <property type="match status" value="1"/>
</dbReference>
<dbReference type="Pfam" id="PF00563">
    <property type="entry name" value="EAL"/>
    <property type="match status" value="1"/>
</dbReference>
<keyword evidence="6 10" id="KW-0812">Transmembrane</keyword>
<dbReference type="SMART" id="SM00086">
    <property type="entry name" value="PAC"/>
    <property type="match status" value="2"/>
</dbReference>
<dbReference type="PROSITE" id="PS50883">
    <property type="entry name" value="EAL"/>
    <property type="match status" value="1"/>
</dbReference>
<organism evidence="15 16">
    <name type="scientific">Vreelandella populi</name>
    <dbReference type="NCBI Taxonomy" id="2498858"/>
    <lineage>
        <taxon>Bacteria</taxon>
        <taxon>Pseudomonadati</taxon>
        <taxon>Pseudomonadota</taxon>
        <taxon>Gammaproteobacteria</taxon>
        <taxon>Oceanospirillales</taxon>
        <taxon>Halomonadaceae</taxon>
        <taxon>Vreelandella</taxon>
    </lineage>
</organism>
<evidence type="ECO:0000313" key="16">
    <source>
        <dbReference type="Proteomes" id="UP000286912"/>
    </source>
</evidence>
<dbReference type="InterPro" id="IPR035919">
    <property type="entry name" value="EAL_sf"/>
</dbReference>
<comment type="subcellular location">
    <subcellularLocation>
        <location evidence="2">Cell membrane</location>
        <topology evidence="2">Multi-pass membrane protein</topology>
    </subcellularLocation>
</comment>
<feature type="domain" description="PAC" evidence="12">
    <location>
        <begin position="428"/>
        <end position="479"/>
    </location>
</feature>
<evidence type="ECO:0000313" key="15">
    <source>
        <dbReference type="EMBL" id="RUR47540.1"/>
    </source>
</evidence>
<feature type="transmembrane region" description="Helical" evidence="10">
    <location>
        <begin position="32"/>
        <end position="50"/>
    </location>
</feature>
<accession>A0A3S0YNI1</accession>
<evidence type="ECO:0000256" key="7">
    <source>
        <dbReference type="ARBA" id="ARBA00022989"/>
    </source>
</evidence>
<keyword evidence="7 10" id="KW-1133">Transmembrane helix</keyword>
<dbReference type="AlphaFoldDB" id="A0A3S0YNI1"/>
<dbReference type="CDD" id="cd12914">
    <property type="entry name" value="PDC1_DGC_like"/>
    <property type="match status" value="1"/>
</dbReference>
<dbReference type="OrthoDB" id="9804951at2"/>
<dbReference type="Pfam" id="PF02743">
    <property type="entry name" value="dCache_1"/>
    <property type="match status" value="1"/>
</dbReference>
<evidence type="ECO:0000256" key="3">
    <source>
        <dbReference type="ARBA" id="ARBA00012282"/>
    </source>
</evidence>
<gene>
    <name evidence="15" type="ORF">ELY37_04545</name>
</gene>
<dbReference type="SMART" id="SM00091">
    <property type="entry name" value="PAS"/>
    <property type="match status" value="2"/>
</dbReference>
<dbReference type="Pfam" id="PF00990">
    <property type="entry name" value="GGDEF"/>
    <property type="match status" value="1"/>
</dbReference>
<comment type="catalytic activity">
    <reaction evidence="9">
        <text>3',3'-c-di-GMP + H2O = 5'-phosphoguanylyl(3'-&gt;5')guanosine + H(+)</text>
        <dbReference type="Rhea" id="RHEA:24902"/>
        <dbReference type="ChEBI" id="CHEBI:15377"/>
        <dbReference type="ChEBI" id="CHEBI:15378"/>
        <dbReference type="ChEBI" id="CHEBI:58754"/>
        <dbReference type="ChEBI" id="CHEBI:58805"/>
        <dbReference type="EC" id="3.1.4.52"/>
    </reaction>
    <physiologicalReaction direction="left-to-right" evidence="9">
        <dbReference type="Rhea" id="RHEA:24903"/>
    </physiologicalReaction>
</comment>
<dbReference type="CDD" id="cd12915">
    <property type="entry name" value="PDC2_DGC_like"/>
    <property type="match status" value="1"/>
</dbReference>
<name>A0A3S0YNI1_9GAMM</name>
<keyword evidence="5" id="KW-0973">c-di-GMP</keyword>
<feature type="domain" description="EAL" evidence="13">
    <location>
        <begin position="779"/>
        <end position="1033"/>
    </location>
</feature>
<dbReference type="InterPro" id="IPR013656">
    <property type="entry name" value="PAS_4"/>
</dbReference>
<dbReference type="Gene3D" id="3.30.70.270">
    <property type="match status" value="1"/>
</dbReference>